<gene>
    <name evidence="1" type="ORF">AK812_SmicGene33395</name>
</gene>
<organism evidence="1 2">
    <name type="scientific">Symbiodinium microadriaticum</name>
    <name type="common">Dinoflagellate</name>
    <name type="synonym">Zooxanthella microadriatica</name>
    <dbReference type="NCBI Taxonomy" id="2951"/>
    <lineage>
        <taxon>Eukaryota</taxon>
        <taxon>Sar</taxon>
        <taxon>Alveolata</taxon>
        <taxon>Dinophyceae</taxon>
        <taxon>Suessiales</taxon>
        <taxon>Symbiodiniaceae</taxon>
        <taxon>Symbiodinium</taxon>
    </lineage>
</organism>
<accession>A0A1Q9CRN7</accession>
<proteinExistence type="predicted"/>
<reference evidence="1 2" key="1">
    <citation type="submission" date="2016-02" db="EMBL/GenBank/DDBJ databases">
        <title>Genome analysis of coral dinoflagellate symbionts highlights evolutionary adaptations to a symbiotic lifestyle.</title>
        <authorList>
            <person name="Aranda M."/>
            <person name="Li Y."/>
            <person name="Liew Y.J."/>
            <person name="Baumgarten S."/>
            <person name="Simakov O."/>
            <person name="Wilson M."/>
            <person name="Piel J."/>
            <person name="Ashoor H."/>
            <person name="Bougouffa S."/>
            <person name="Bajic V.B."/>
            <person name="Ryu T."/>
            <person name="Ravasi T."/>
            <person name="Bayer T."/>
            <person name="Micklem G."/>
            <person name="Kim H."/>
            <person name="Bhak J."/>
            <person name="Lajeunesse T.C."/>
            <person name="Voolstra C.R."/>
        </authorList>
    </citation>
    <scope>NUCLEOTIDE SEQUENCE [LARGE SCALE GENOMIC DNA]</scope>
    <source>
        <strain evidence="1 2">CCMP2467</strain>
    </source>
</reference>
<keyword evidence="2" id="KW-1185">Reference proteome</keyword>
<name>A0A1Q9CRN7_SYMMI</name>
<sequence>MLDVRWARDEGEWSWGDLIQAGRFRFILAESLSDVYEDSGKYCGGDDGNNGSAGTEDDGDTAADATLAGHIYPPFCGIFKLSVFIRIHRLATLLN</sequence>
<evidence type="ECO:0000313" key="2">
    <source>
        <dbReference type="Proteomes" id="UP000186817"/>
    </source>
</evidence>
<evidence type="ECO:0000313" key="1">
    <source>
        <dbReference type="EMBL" id="OLP85598.1"/>
    </source>
</evidence>
<comment type="caution">
    <text evidence="1">The sequence shown here is derived from an EMBL/GenBank/DDBJ whole genome shotgun (WGS) entry which is preliminary data.</text>
</comment>
<dbReference type="Proteomes" id="UP000186817">
    <property type="component" value="Unassembled WGS sequence"/>
</dbReference>
<dbReference type="EMBL" id="LSRX01000966">
    <property type="protein sequence ID" value="OLP85598.1"/>
    <property type="molecule type" value="Genomic_DNA"/>
</dbReference>
<dbReference type="AlphaFoldDB" id="A0A1Q9CRN7"/>
<protein>
    <submittedName>
        <fullName evidence="1">Uncharacterized protein</fullName>
    </submittedName>
</protein>